<feature type="transmembrane region" description="Helical" evidence="1">
    <location>
        <begin position="113"/>
        <end position="131"/>
    </location>
</feature>
<name>A0A397DG56_APHAT</name>
<organism evidence="2 3">
    <name type="scientific">Aphanomyces astaci</name>
    <name type="common">Crayfish plague agent</name>
    <dbReference type="NCBI Taxonomy" id="112090"/>
    <lineage>
        <taxon>Eukaryota</taxon>
        <taxon>Sar</taxon>
        <taxon>Stramenopiles</taxon>
        <taxon>Oomycota</taxon>
        <taxon>Saprolegniomycetes</taxon>
        <taxon>Saprolegniales</taxon>
        <taxon>Verrucalvaceae</taxon>
        <taxon>Aphanomyces</taxon>
    </lineage>
</organism>
<gene>
    <name evidence="2" type="ORF">DYB38_003400</name>
</gene>
<sequence length="193" mass="21359">MSTKKKSKSTSSSATAAPAIKKAESGASVRIEYDTETYANHYSHMAANLVKGFPNLRCFGQRAAPTLKGMLLAFLIFIVQGLLALTVFHGETFLLNNFDYKLDFYVSQFIKDYQMIILIPIVFITPLMQYAGRSGKFEVYLNGMIRPSSACAAHAHGMSCLFVDVLIHSKHQTNQLPSVADLLVKKGLKSKDE</sequence>
<dbReference type="AlphaFoldDB" id="A0A397DG56"/>
<protein>
    <submittedName>
        <fullName evidence="2">Uncharacterized protein</fullName>
    </submittedName>
</protein>
<evidence type="ECO:0000313" key="2">
    <source>
        <dbReference type="EMBL" id="RHY60970.1"/>
    </source>
</evidence>
<dbReference type="Proteomes" id="UP000265716">
    <property type="component" value="Unassembled WGS sequence"/>
</dbReference>
<evidence type="ECO:0000313" key="3">
    <source>
        <dbReference type="Proteomes" id="UP000265716"/>
    </source>
</evidence>
<dbReference type="VEuPathDB" id="FungiDB:H257_00114"/>
<keyword evidence="1" id="KW-0812">Transmembrane</keyword>
<keyword evidence="1" id="KW-0472">Membrane</keyword>
<accession>A0A397DG56</accession>
<proteinExistence type="predicted"/>
<evidence type="ECO:0000256" key="1">
    <source>
        <dbReference type="SAM" id="Phobius"/>
    </source>
</evidence>
<keyword evidence="1" id="KW-1133">Transmembrane helix</keyword>
<comment type="caution">
    <text evidence="2">The sequence shown here is derived from an EMBL/GenBank/DDBJ whole genome shotgun (WGS) entry which is preliminary data.</text>
</comment>
<reference evidence="2 3" key="1">
    <citation type="submission" date="2018-08" db="EMBL/GenBank/DDBJ databases">
        <title>Aphanomyces genome sequencing and annotation.</title>
        <authorList>
            <person name="Minardi D."/>
            <person name="Oidtmann B."/>
            <person name="Van Der Giezen M."/>
            <person name="Studholme D.J."/>
        </authorList>
    </citation>
    <scope>NUCLEOTIDE SEQUENCE [LARGE SCALE GENOMIC DNA]</scope>
    <source>
        <strain evidence="2 3">SA</strain>
    </source>
</reference>
<dbReference type="EMBL" id="QUTC01004994">
    <property type="protein sequence ID" value="RHY60970.1"/>
    <property type="molecule type" value="Genomic_DNA"/>
</dbReference>
<feature type="transmembrane region" description="Helical" evidence="1">
    <location>
        <begin position="71"/>
        <end position="93"/>
    </location>
</feature>